<gene>
    <name evidence="4" type="ORF">SEMRO_525_G160090.1</name>
</gene>
<sequence>MTTPHKHNKKAKEEGMTLPPTKKSQSHPLLQVKDEVDVDSFMMDLEQPQKSPTESLPMSSFTVATGASALMESLTPKDLEMLANLLNPIMRDQSENKEEHALPTPTMNSAGEEDKKDDSEWHTPYSDSTYSLFYLCSVDSLAFWYAVFVYVIQITTILLTLIDIVDWGGAGLKMPPNVDLSVTIAQGVALFQAIAFQSDLLEVVAKSKDGFHPEVLEKHPGATYATWLLSCIAQLIAGLLLLLTIYILTMQVDSVLGIMLNFAALHFMADIDDAGFSLAKAGFMGNRLQHAANDVTDFQVRKASVGQGFLQRSWKAGVFLLILVVMVAGWITIVVFRTSGKFMCNTIIVNMGDNFVPSLGTFNGLYDFDFLTGSGLEWRAEYVERRSVEIDTPGKGVFGYCNDINAWTFRVQPKDNQEDSDPCDWIARSSETHTYDITETGSIQWFVRDETNREVVLEPFSLFCFDCSNEDADGSDDCGGLGTCSNAVCACDDGWYGLRCEFVSPCSWINIDARTEKFASTRDWASSYQSIDLGNGTLVEAYHRPVYIHEYENGEFDAVMFTGGRWALTSSVFLPHAGRIPSNALSDGQDDLGSDIGNYFTHAFHGYKGFSTNYSIAFLSDYIAMGTHLSSSSPVGFSWFFTEEARDQNMNQGIGNEITTKFLCHTCEESSNPCLYDGKCLEGECVCSLDSFGSLCEVPPVHNGHCNPVFNIPEFKMDGGDCCESTCVSTSQYVCGAEEDGYVSIGYYYCKQQKDEWQSTLLNGDAGSFSGYALALAMESMAVSEPSQDRVRIYDKVGSSWILRDTILGSRFGDGYRTLRIYRCNSDGCTLSQEFPLVNAFALSDDGTVLVTSLFVLGQAPQVIRIYEAQETSFEFRADLNRTRNGTLAGVHSLSLSGDGSRMAVQTQMTGIDLHTNFPIVTDANIVVMARDALTGDYADETEFRFETHLKYVDAYFPLSVALSQDGNVLGYGFPLCLDGQLHIQARNDEGEWVPRVSPTTHIEDCIDSERPVANNALSLSGDGSIIAFRVGSHVRVFEWQSEAESWNDVSGPFPLLHYPVSLSSSGRELAVGTPQEGIGGVTTVYSLPGRKECPTGMSLLRLSVTLDRFPGDVVWNLMDNVTGAILFEHESYPEEYAFATIVEEICILAEPCYVFTMYNRWQHGMKAPGQFSLFMDGEKVVHESFDGLFVKEYFGNCLSCPAGTERLNIMMLACEQQIPWELHKFIEATNDMDSTSSNYIYSSDPEDEREIPPLCSEYFDTENCTNWISYETCLDPTECYAFTFLSNLQALVEIFLGEHTGKPSVEELCGLYSFYFGNEEKCWTGNATIVHIQNDTLNF</sequence>
<keyword evidence="2" id="KW-0472">Membrane</keyword>
<dbReference type="EMBL" id="CAICTM010000524">
    <property type="protein sequence ID" value="CAB9512223.1"/>
    <property type="molecule type" value="Genomic_DNA"/>
</dbReference>
<accession>A0A9N8E0E7</accession>
<dbReference type="InterPro" id="IPR000742">
    <property type="entry name" value="EGF"/>
</dbReference>
<feature type="compositionally biased region" description="Basic residues" evidence="1">
    <location>
        <begin position="1"/>
        <end position="10"/>
    </location>
</feature>
<comment type="caution">
    <text evidence="4">The sequence shown here is derived from an EMBL/GenBank/DDBJ whole genome shotgun (WGS) entry which is preliminary data.</text>
</comment>
<evidence type="ECO:0000259" key="3">
    <source>
        <dbReference type="PROSITE" id="PS01186"/>
    </source>
</evidence>
<reference evidence="4" key="1">
    <citation type="submission" date="2020-06" db="EMBL/GenBank/DDBJ databases">
        <authorList>
            <consortium name="Plant Systems Biology data submission"/>
        </authorList>
    </citation>
    <scope>NUCLEOTIDE SEQUENCE</scope>
    <source>
        <strain evidence="4">D6</strain>
    </source>
</reference>
<evidence type="ECO:0000313" key="5">
    <source>
        <dbReference type="Proteomes" id="UP001153069"/>
    </source>
</evidence>
<dbReference type="Proteomes" id="UP001153069">
    <property type="component" value="Unassembled WGS sequence"/>
</dbReference>
<organism evidence="4 5">
    <name type="scientific">Seminavis robusta</name>
    <dbReference type="NCBI Taxonomy" id="568900"/>
    <lineage>
        <taxon>Eukaryota</taxon>
        <taxon>Sar</taxon>
        <taxon>Stramenopiles</taxon>
        <taxon>Ochrophyta</taxon>
        <taxon>Bacillariophyta</taxon>
        <taxon>Bacillariophyceae</taxon>
        <taxon>Bacillariophycidae</taxon>
        <taxon>Naviculales</taxon>
        <taxon>Naviculaceae</taxon>
        <taxon>Seminavis</taxon>
    </lineage>
</organism>
<keyword evidence="2" id="KW-0812">Transmembrane</keyword>
<feature type="transmembrane region" description="Helical" evidence="2">
    <location>
        <begin position="142"/>
        <end position="165"/>
    </location>
</feature>
<feature type="domain" description="EGF-like" evidence="3">
    <location>
        <begin position="489"/>
        <end position="500"/>
    </location>
</feature>
<feature type="region of interest" description="Disordered" evidence="1">
    <location>
        <begin position="94"/>
        <end position="120"/>
    </location>
</feature>
<dbReference type="SMART" id="SM00181">
    <property type="entry name" value="EGF"/>
    <property type="match status" value="2"/>
</dbReference>
<protein>
    <recommendedName>
        <fullName evidence="3">EGF-like domain-containing protein</fullName>
    </recommendedName>
</protein>
<evidence type="ECO:0000256" key="1">
    <source>
        <dbReference type="SAM" id="MobiDB-lite"/>
    </source>
</evidence>
<evidence type="ECO:0000256" key="2">
    <source>
        <dbReference type="SAM" id="Phobius"/>
    </source>
</evidence>
<feature type="transmembrane region" description="Helical" evidence="2">
    <location>
        <begin position="316"/>
        <end position="336"/>
    </location>
</feature>
<keyword evidence="5" id="KW-1185">Reference proteome</keyword>
<evidence type="ECO:0000313" key="4">
    <source>
        <dbReference type="EMBL" id="CAB9512223.1"/>
    </source>
</evidence>
<dbReference type="SUPFAM" id="SSF82171">
    <property type="entry name" value="DPP6 N-terminal domain-like"/>
    <property type="match status" value="1"/>
</dbReference>
<proteinExistence type="predicted"/>
<dbReference type="PROSITE" id="PS01186">
    <property type="entry name" value="EGF_2"/>
    <property type="match status" value="1"/>
</dbReference>
<feature type="transmembrane region" description="Helical" evidence="2">
    <location>
        <begin position="224"/>
        <end position="249"/>
    </location>
</feature>
<feature type="region of interest" description="Disordered" evidence="1">
    <location>
        <begin position="1"/>
        <end position="30"/>
    </location>
</feature>
<keyword evidence="2" id="KW-1133">Transmembrane helix</keyword>
<dbReference type="OrthoDB" id="112528at2759"/>
<name>A0A9N8E0E7_9STRA</name>